<name>A0A4Y2S912_ARAVE</name>
<reference evidence="1 2" key="1">
    <citation type="journal article" date="2019" name="Sci. Rep.">
        <title>Orb-weaving spider Araneus ventricosus genome elucidates the spidroin gene catalogue.</title>
        <authorList>
            <person name="Kono N."/>
            <person name="Nakamura H."/>
            <person name="Ohtoshi R."/>
            <person name="Moran D.A.P."/>
            <person name="Shinohara A."/>
            <person name="Yoshida Y."/>
            <person name="Fujiwara M."/>
            <person name="Mori M."/>
            <person name="Tomita M."/>
            <person name="Arakawa K."/>
        </authorList>
    </citation>
    <scope>NUCLEOTIDE SEQUENCE [LARGE SCALE GENOMIC DNA]</scope>
</reference>
<proteinExistence type="predicted"/>
<keyword evidence="2" id="KW-1185">Reference proteome</keyword>
<dbReference type="Proteomes" id="UP000499080">
    <property type="component" value="Unassembled WGS sequence"/>
</dbReference>
<sequence>MKLFEFRYGRQQETYDEKEENVILIEKSEGEDFGVFKTRNGVCVDRGSNLYGIIQNEFSSRMYCLDRERWRCQNEGTLAERLRDSRSG</sequence>
<dbReference type="EMBL" id="BGPR01020075">
    <property type="protein sequence ID" value="GBN83740.1"/>
    <property type="molecule type" value="Genomic_DNA"/>
</dbReference>
<organism evidence="1 2">
    <name type="scientific">Araneus ventricosus</name>
    <name type="common">Orbweaver spider</name>
    <name type="synonym">Epeira ventricosa</name>
    <dbReference type="NCBI Taxonomy" id="182803"/>
    <lineage>
        <taxon>Eukaryota</taxon>
        <taxon>Metazoa</taxon>
        <taxon>Ecdysozoa</taxon>
        <taxon>Arthropoda</taxon>
        <taxon>Chelicerata</taxon>
        <taxon>Arachnida</taxon>
        <taxon>Araneae</taxon>
        <taxon>Araneomorphae</taxon>
        <taxon>Entelegynae</taxon>
        <taxon>Araneoidea</taxon>
        <taxon>Araneidae</taxon>
        <taxon>Araneus</taxon>
    </lineage>
</organism>
<evidence type="ECO:0000313" key="1">
    <source>
        <dbReference type="EMBL" id="GBN83740.1"/>
    </source>
</evidence>
<gene>
    <name evidence="1" type="ORF">AVEN_105668_1</name>
</gene>
<comment type="caution">
    <text evidence="1">The sequence shown here is derived from an EMBL/GenBank/DDBJ whole genome shotgun (WGS) entry which is preliminary data.</text>
</comment>
<evidence type="ECO:0000313" key="2">
    <source>
        <dbReference type="Proteomes" id="UP000499080"/>
    </source>
</evidence>
<accession>A0A4Y2S912</accession>
<protein>
    <submittedName>
        <fullName evidence="1">Uncharacterized protein</fullName>
    </submittedName>
</protein>
<dbReference type="AlphaFoldDB" id="A0A4Y2S912"/>